<gene>
    <name evidence="2" type="ORF">GC098_22785</name>
</gene>
<comment type="caution">
    <text evidence="2">The sequence shown here is derived from an EMBL/GenBank/DDBJ whole genome shotgun (WGS) entry which is preliminary data.</text>
</comment>
<feature type="transmembrane region" description="Helical" evidence="1">
    <location>
        <begin position="138"/>
        <end position="159"/>
    </location>
</feature>
<protein>
    <recommendedName>
        <fullName evidence="4">Ferric oxidoreductase domain-containing protein</fullName>
    </recommendedName>
</protein>
<evidence type="ECO:0008006" key="4">
    <source>
        <dbReference type="Google" id="ProtNLM"/>
    </source>
</evidence>
<keyword evidence="1" id="KW-1133">Transmembrane helix</keyword>
<dbReference type="Proteomes" id="UP000616779">
    <property type="component" value="Unassembled WGS sequence"/>
</dbReference>
<dbReference type="EMBL" id="WHOA01000148">
    <property type="protein sequence ID" value="NOU74190.1"/>
    <property type="molecule type" value="Genomic_DNA"/>
</dbReference>
<organism evidence="2 3">
    <name type="scientific">Paenibacillus phytorum</name>
    <dbReference type="NCBI Taxonomy" id="2654977"/>
    <lineage>
        <taxon>Bacteria</taxon>
        <taxon>Bacillati</taxon>
        <taxon>Bacillota</taxon>
        <taxon>Bacilli</taxon>
        <taxon>Bacillales</taxon>
        <taxon>Paenibacillaceae</taxon>
        <taxon>Paenibacillus</taxon>
    </lineage>
</organism>
<feature type="transmembrane region" description="Helical" evidence="1">
    <location>
        <begin position="64"/>
        <end position="81"/>
    </location>
</feature>
<keyword evidence="3" id="KW-1185">Reference proteome</keyword>
<accession>A0ABX1Y015</accession>
<reference evidence="2 3" key="1">
    <citation type="submission" date="2019-10" db="EMBL/GenBank/DDBJ databases">
        <title>Description of Paenibacillus terrestris sp. nov.</title>
        <authorList>
            <person name="Carlier A."/>
            <person name="Qi S."/>
        </authorList>
    </citation>
    <scope>NUCLEOTIDE SEQUENCE [LARGE SCALE GENOMIC DNA]</scope>
    <source>
        <strain evidence="2 3">LMG 31458</strain>
    </source>
</reference>
<feature type="transmembrane region" description="Helical" evidence="1">
    <location>
        <begin position="114"/>
        <end position="132"/>
    </location>
</feature>
<feature type="transmembrane region" description="Helical" evidence="1">
    <location>
        <begin position="25"/>
        <end position="44"/>
    </location>
</feature>
<proteinExistence type="predicted"/>
<feature type="transmembrane region" description="Helical" evidence="1">
    <location>
        <begin position="168"/>
        <end position="185"/>
    </location>
</feature>
<sequence length="186" mass="21405">MAQERSAAIFGKQIMNTFWAKDRKWVILSLGITLLIVLFGLWTMFHTPSVQWHDRTFKGLYKNYGSQARILLFAVLAYYVLKTIIQRRWVEQWLILKRSSITLLRITRKFHTPIAILAIGVIFLHIVGAFLYGIKLDFANISGLLAGLALLPVPIAGVFRSRGLDRKWHLRLGLIFAVLFLIHAFL</sequence>
<evidence type="ECO:0000313" key="2">
    <source>
        <dbReference type="EMBL" id="NOU74190.1"/>
    </source>
</evidence>
<evidence type="ECO:0000313" key="3">
    <source>
        <dbReference type="Proteomes" id="UP000616779"/>
    </source>
</evidence>
<evidence type="ECO:0000256" key="1">
    <source>
        <dbReference type="SAM" id="Phobius"/>
    </source>
</evidence>
<keyword evidence="1" id="KW-0472">Membrane</keyword>
<keyword evidence="1" id="KW-0812">Transmembrane</keyword>
<name>A0ABX1Y015_9BACL</name>